<organism evidence="2">
    <name type="scientific">Rhipicephalus zambeziensis</name>
    <dbReference type="NCBI Taxonomy" id="60191"/>
    <lineage>
        <taxon>Eukaryota</taxon>
        <taxon>Metazoa</taxon>
        <taxon>Ecdysozoa</taxon>
        <taxon>Arthropoda</taxon>
        <taxon>Chelicerata</taxon>
        <taxon>Arachnida</taxon>
        <taxon>Acari</taxon>
        <taxon>Parasitiformes</taxon>
        <taxon>Ixodida</taxon>
        <taxon>Ixodoidea</taxon>
        <taxon>Ixodidae</taxon>
        <taxon>Rhipicephalinae</taxon>
        <taxon>Rhipicephalus</taxon>
        <taxon>Rhipicephalus</taxon>
    </lineage>
</organism>
<name>A0A224YHE6_9ACAR</name>
<evidence type="ECO:0008006" key="3">
    <source>
        <dbReference type="Google" id="ProtNLM"/>
    </source>
</evidence>
<evidence type="ECO:0000313" key="2">
    <source>
        <dbReference type="EMBL" id="MAA13384.1"/>
    </source>
</evidence>
<feature type="signal peptide" evidence="1">
    <location>
        <begin position="1"/>
        <end position="18"/>
    </location>
</feature>
<accession>A0A224YHE6</accession>
<protein>
    <recommendedName>
        <fullName evidence="3">Secreted protein</fullName>
    </recommendedName>
</protein>
<sequence length="128" mass="14823">MTFRRCLILLFLLNCGTWNDPSASPATHWRPTRARCSFVSFYIMSGTEGSHIFVRISRAVFNLKETVKALRDRKHAQAVPRSAYRERQMVHMNSSPLYRWHKHGVCLCWLAGCGARDRWFEPPLGGLE</sequence>
<evidence type="ECO:0000256" key="1">
    <source>
        <dbReference type="SAM" id="SignalP"/>
    </source>
</evidence>
<feature type="chain" id="PRO_5013098643" description="Secreted protein" evidence="1">
    <location>
        <begin position="19"/>
        <end position="128"/>
    </location>
</feature>
<dbReference type="AlphaFoldDB" id="A0A224YHE6"/>
<reference evidence="2" key="1">
    <citation type="journal article" date="2017" name="Parasit. Vectors">
        <title>Sialotranscriptomics of Rhipicephalus zambeziensis reveals intricate expression profiles of secretory proteins and suggests tight temporal transcriptional regulation during blood-feeding.</title>
        <authorList>
            <person name="de Castro M.H."/>
            <person name="de Klerk D."/>
            <person name="Pienaar R."/>
            <person name="Rees D.J.G."/>
            <person name="Mans B.J."/>
        </authorList>
    </citation>
    <scope>NUCLEOTIDE SEQUENCE</scope>
    <source>
        <tissue evidence="2">Salivary glands</tissue>
    </source>
</reference>
<keyword evidence="1" id="KW-0732">Signal</keyword>
<dbReference type="EMBL" id="GFPF01002238">
    <property type="protein sequence ID" value="MAA13384.1"/>
    <property type="molecule type" value="Transcribed_RNA"/>
</dbReference>
<proteinExistence type="predicted"/>